<protein>
    <submittedName>
        <fullName evidence="6">Catalytic</fullName>
    </submittedName>
</protein>
<keyword evidence="4" id="KW-0576">Peroxisome</keyword>
<dbReference type="InterPro" id="IPR000073">
    <property type="entry name" value="AB_hydrolase_1"/>
</dbReference>
<dbReference type="OrthoDB" id="190201at2759"/>
<comment type="subcellular location">
    <subcellularLocation>
        <location evidence="1">Peroxisome</location>
    </subcellularLocation>
</comment>
<dbReference type="GO" id="GO:0005777">
    <property type="term" value="C:peroxisome"/>
    <property type="evidence" value="ECO:0007669"/>
    <property type="project" value="UniProtKB-SubCell"/>
</dbReference>
<reference evidence="6 7" key="1">
    <citation type="journal article" date="2014" name="PLoS ONE">
        <title>De novo Genome Assembly of the Fungal Plant Pathogen Pyrenophora semeniperda.</title>
        <authorList>
            <person name="Soliai M.M."/>
            <person name="Meyer S.E."/>
            <person name="Udall J.A."/>
            <person name="Elzinga D.E."/>
            <person name="Hermansen R.A."/>
            <person name="Bodily P.M."/>
            <person name="Hart A.A."/>
            <person name="Coleman C.E."/>
        </authorList>
    </citation>
    <scope>NUCLEOTIDE SEQUENCE [LARGE SCALE GENOMIC DNA]</scope>
    <source>
        <strain evidence="6 7">CCB06</strain>
        <tissue evidence="6">Mycelium</tissue>
    </source>
</reference>
<dbReference type="SUPFAM" id="SSF53474">
    <property type="entry name" value="alpha/beta-Hydrolases"/>
    <property type="match status" value="1"/>
</dbReference>
<name>A0A3M7MCN2_9PLEO</name>
<keyword evidence="3" id="KW-0843">Virulence</keyword>
<evidence type="ECO:0000313" key="6">
    <source>
        <dbReference type="EMBL" id="RMZ72293.1"/>
    </source>
</evidence>
<accession>A0A3M7MCN2</accession>
<evidence type="ECO:0000256" key="4">
    <source>
        <dbReference type="ARBA" id="ARBA00023140"/>
    </source>
</evidence>
<evidence type="ECO:0000313" key="7">
    <source>
        <dbReference type="Proteomes" id="UP000265663"/>
    </source>
</evidence>
<organism evidence="6 7">
    <name type="scientific">Pyrenophora seminiperda CCB06</name>
    <dbReference type="NCBI Taxonomy" id="1302712"/>
    <lineage>
        <taxon>Eukaryota</taxon>
        <taxon>Fungi</taxon>
        <taxon>Dikarya</taxon>
        <taxon>Ascomycota</taxon>
        <taxon>Pezizomycotina</taxon>
        <taxon>Dothideomycetes</taxon>
        <taxon>Pleosporomycetidae</taxon>
        <taxon>Pleosporales</taxon>
        <taxon>Pleosporineae</taxon>
        <taxon>Pleosporaceae</taxon>
        <taxon>Pyrenophora</taxon>
    </lineage>
</organism>
<dbReference type="AlphaFoldDB" id="A0A3M7MCN2"/>
<dbReference type="Proteomes" id="UP000265663">
    <property type="component" value="Unassembled WGS sequence"/>
</dbReference>
<dbReference type="EMBL" id="KE747829">
    <property type="protein sequence ID" value="RMZ72293.1"/>
    <property type="molecule type" value="Genomic_DNA"/>
</dbReference>
<comment type="similarity">
    <text evidence="2">Belongs to the AB hydrolase superfamily. AKT2 hydrolase family.</text>
</comment>
<evidence type="ECO:0000256" key="1">
    <source>
        <dbReference type="ARBA" id="ARBA00004275"/>
    </source>
</evidence>
<gene>
    <name evidence="6" type="ORF">GMOD_00007309</name>
</gene>
<feature type="domain" description="AB hydrolase-1" evidence="5">
    <location>
        <begin position="150"/>
        <end position="274"/>
    </location>
</feature>
<evidence type="ECO:0000256" key="2">
    <source>
        <dbReference type="ARBA" id="ARBA00005668"/>
    </source>
</evidence>
<proteinExistence type="inferred from homology"/>
<dbReference type="Pfam" id="PF12697">
    <property type="entry name" value="Abhydrolase_6"/>
    <property type="match status" value="1"/>
</dbReference>
<evidence type="ECO:0000259" key="5">
    <source>
        <dbReference type="Pfam" id="PF12697"/>
    </source>
</evidence>
<sequence>MDPYLYPYRYHELIPGIQMKKLISYETESMQKRDFVFLALSFLPNLLISSLNESMRFFRTLLPLALAGCINARECYNFNIPVNIASRQGLFKPVPVEGNIDIAAFVANYLRPGTNYTAELLQDYQTLKGSYNISAQYCKPNGGNSDTIQLLTHGIGFDKTYWDLDFDNYTYSYVNVALKAGYSTLAIDRLGTGLSSQGDPINEIQAQAEVEALNAVTVMLRNGEIPNVGRSYKKVIHVGHSFGSVQTYWLSALYPNNTDGLILTGFSGTTQFIPYVVAGWNLHSARLNQPVRFGNTTTDGNQSAINIAGAHLTPADEWNELATTEVMDLFLGYNETVTSYNYPSGYITSSDLTSLMYAFLCPGYYDIGLALEAERTKQPLTIGEMLTMTNTPHSSSFTGPVLVLTGENDVGFCGGNCSTAVENTSFSNLPAAVKTVFPSASVFESYIQPNTGHGINFHYNASASYWIVQNFLARNGLAAH</sequence>
<evidence type="ECO:0000256" key="3">
    <source>
        <dbReference type="ARBA" id="ARBA00023026"/>
    </source>
</evidence>
<dbReference type="InterPro" id="IPR029058">
    <property type="entry name" value="AB_hydrolase_fold"/>
</dbReference>
<dbReference type="Gene3D" id="3.40.50.1820">
    <property type="entry name" value="alpha/beta hydrolase"/>
    <property type="match status" value="1"/>
</dbReference>
<keyword evidence="7" id="KW-1185">Reference proteome</keyword>